<keyword evidence="2" id="KW-1185">Reference proteome</keyword>
<evidence type="ECO:0000313" key="1">
    <source>
        <dbReference type="EMBL" id="GIL26440.1"/>
    </source>
</evidence>
<comment type="caution">
    <text evidence="1">The sequence shown here is derived from an EMBL/GenBank/DDBJ whole genome shotgun (WGS) entry which is preliminary data.</text>
</comment>
<evidence type="ECO:0000313" key="2">
    <source>
        <dbReference type="Proteomes" id="UP000614996"/>
    </source>
</evidence>
<gene>
    <name evidence="1" type="ORF">NUM_16940</name>
</gene>
<dbReference type="PROSITE" id="PS51257">
    <property type="entry name" value="PROKAR_LIPOPROTEIN"/>
    <property type="match status" value="1"/>
</dbReference>
<dbReference type="Proteomes" id="UP000614996">
    <property type="component" value="Unassembled WGS sequence"/>
</dbReference>
<proteinExistence type="predicted"/>
<protein>
    <submittedName>
        <fullName evidence="1">Uncharacterized protein</fullName>
    </submittedName>
</protein>
<dbReference type="AlphaFoldDB" id="A0A8J4EJW0"/>
<reference evidence="2" key="1">
    <citation type="journal article" date="2021" name="Int. J. Syst. Evol. Microbiol.">
        <title>Actinocatenispora comari sp. nov., an endophytic actinomycete isolated from aerial parts of Comarum salesowianum.</title>
        <authorList>
            <person name="Oyunbileg N."/>
            <person name="Iizaka Y."/>
            <person name="Hamada M."/>
            <person name="Davaapurev B.O."/>
            <person name="Fukumoto A."/>
            <person name="Tsetseg B."/>
            <person name="Kato F."/>
            <person name="Tamura T."/>
            <person name="Batkhuu J."/>
            <person name="Anzai Y."/>
        </authorList>
    </citation>
    <scope>NUCLEOTIDE SEQUENCE [LARGE SCALE GENOMIC DNA]</scope>
    <source>
        <strain evidence="2">NUM-2625</strain>
    </source>
</reference>
<name>A0A8J4EJW0_9ACTN</name>
<sequence>MTTRFGSISIERHAADEFAPSAGSSSGCLGCGACTSCAGGDCMMCASRPEWQNVNTEYFDQLEEVELEVAKAV</sequence>
<dbReference type="RefSeq" id="WP_207124232.1">
    <property type="nucleotide sequence ID" value="NZ_BOPO01000023.1"/>
</dbReference>
<accession>A0A8J4EJW0</accession>
<organism evidence="1 2">
    <name type="scientific">Actinocatenispora comari</name>
    <dbReference type="NCBI Taxonomy" id="2807577"/>
    <lineage>
        <taxon>Bacteria</taxon>
        <taxon>Bacillati</taxon>
        <taxon>Actinomycetota</taxon>
        <taxon>Actinomycetes</taxon>
        <taxon>Micromonosporales</taxon>
        <taxon>Micromonosporaceae</taxon>
        <taxon>Actinocatenispora</taxon>
    </lineage>
</organism>
<dbReference type="EMBL" id="BOPO01000023">
    <property type="protein sequence ID" value="GIL26440.1"/>
    <property type="molecule type" value="Genomic_DNA"/>
</dbReference>